<sequence length="388" mass="43195">MGYESSFRSNAVHFVSDLTTGLLNPISDEPSRPHCLVTDPSTRSSSDLLHFEGNQALDDEIEMRNQQNSDAEGDSEVTVDGPDTSSFTAFLVSLLSSSEAGKPSSEDHYHAEICELASDSVIKENRGRRSLFSIGKQSLGKAINKAVRLSGYRRQGLEKKVDHNITNDETIDSKLHMHELRPVQGLREENTRIVLPEMSEPSSLLSENTRRDLYFQLPVLIRERKWVLLYSTWRHGISLSTLYRRSMLCPGHCLLVVGDRKGAVFGGLVEAPFCPTNKRKYQGTNNTFVFTNISSQPIVFRPTGANRYFTLCSTDFLALGGGGHFALYLDGDLLSGSSSASETFGNSCLAHSQDFQVKEVELWGFAYGSKYEETIARCRTEAPGICRW</sequence>
<evidence type="ECO:0000313" key="1">
    <source>
        <dbReference type="EMBL" id="KAJ8625707.1"/>
    </source>
</evidence>
<protein>
    <submittedName>
        <fullName evidence="1">Uncharacterized protein</fullName>
    </submittedName>
</protein>
<evidence type="ECO:0000313" key="2">
    <source>
        <dbReference type="Proteomes" id="UP001234297"/>
    </source>
</evidence>
<comment type="caution">
    <text evidence="1">The sequence shown here is derived from an EMBL/GenBank/DDBJ whole genome shotgun (WGS) entry which is preliminary data.</text>
</comment>
<dbReference type="EMBL" id="CM056819">
    <property type="protein sequence ID" value="KAJ8625707.1"/>
    <property type="molecule type" value="Genomic_DNA"/>
</dbReference>
<gene>
    <name evidence="1" type="ORF">MRB53_034237</name>
</gene>
<accession>A0ACC2KWW4</accession>
<name>A0ACC2KWW4_PERAE</name>
<proteinExistence type="predicted"/>
<organism evidence="1 2">
    <name type="scientific">Persea americana</name>
    <name type="common">Avocado</name>
    <dbReference type="NCBI Taxonomy" id="3435"/>
    <lineage>
        <taxon>Eukaryota</taxon>
        <taxon>Viridiplantae</taxon>
        <taxon>Streptophyta</taxon>
        <taxon>Embryophyta</taxon>
        <taxon>Tracheophyta</taxon>
        <taxon>Spermatophyta</taxon>
        <taxon>Magnoliopsida</taxon>
        <taxon>Magnoliidae</taxon>
        <taxon>Laurales</taxon>
        <taxon>Lauraceae</taxon>
        <taxon>Persea</taxon>
    </lineage>
</organism>
<keyword evidence="2" id="KW-1185">Reference proteome</keyword>
<dbReference type="Proteomes" id="UP001234297">
    <property type="component" value="Chromosome 11"/>
</dbReference>
<reference evidence="1 2" key="1">
    <citation type="journal article" date="2022" name="Hortic Res">
        <title>A haplotype resolved chromosomal level avocado genome allows analysis of novel avocado genes.</title>
        <authorList>
            <person name="Nath O."/>
            <person name="Fletcher S.J."/>
            <person name="Hayward A."/>
            <person name="Shaw L.M."/>
            <person name="Masouleh A.K."/>
            <person name="Furtado A."/>
            <person name="Henry R.J."/>
            <person name="Mitter N."/>
        </authorList>
    </citation>
    <scope>NUCLEOTIDE SEQUENCE [LARGE SCALE GENOMIC DNA]</scope>
    <source>
        <strain evidence="2">cv. Hass</strain>
    </source>
</reference>